<reference evidence="8" key="1">
    <citation type="submission" date="2023-08" db="EMBL/GenBank/DDBJ databases">
        <title>Genomic characterization of piscicolin 126 produced by Carnobacterium maltaromaticum CM22 strain isolated from salmon (Salmo salar).</title>
        <authorList>
            <person name="Gonzalez-Gragera E."/>
            <person name="Garcia-Lopez J.D."/>
            <person name="Teso-Perez C."/>
            <person name="Gimenez-Hernandez I."/>
            <person name="Peralta-Sanchez J.M."/>
            <person name="Valdivia E."/>
            <person name="Montalban-Lopez M."/>
            <person name="Martin-Platero A.M."/>
            <person name="Banos A."/>
            <person name="Martinez-Bueno M."/>
        </authorList>
    </citation>
    <scope>NUCLEOTIDE SEQUENCE</scope>
    <source>
        <strain evidence="8">CM22</strain>
    </source>
</reference>
<feature type="binding site" evidence="6">
    <location>
        <position position="44"/>
    </location>
    <ligand>
        <name>FAD</name>
        <dbReference type="ChEBI" id="CHEBI:57692"/>
    </ligand>
</feature>
<dbReference type="PANTHER" id="PTHR48105">
    <property type="entry name" value="THIOREDOXIN REDUCTASE 1-RELATED-RELATED"/>
    <property type="match status" value="1"/>
</dbReference>
<keyword evidence="2 6" id="KW-0285">Flavoprotein</keyword>
<evidence type="ECO:0000256" key="3">
    <source>
        <dbReference type="ARBA" id="ARBA00022827"/>
    </source>
</evidence>
<dbReference type="InterPro" id="IPR036188">
    <property type="entry name" value="FAD/NAD-bd_sf"/>
</dbReference>
<evidence type="ECO:0000259" key="7">
    <source>
        <dbReference type="Pfam" id="PF07992"/>
    </source>
</evidence>
<dbReference type="RefSeq" id="WP_317944028.1">
    <property type="nucleotide sequence ID" value="NZ_CBCPJO010000002.1"/>
</dbReference>
<feature type="domain" description="FAD/NAD(P)-binding" evidence="7">
    <location>
        <begin position="7"/>
        <end position="315"/>
    </location>
</feature>
<keyword evidence="3 6" id="KW-0274">FAD</keyword>
<name>A0AAW9JTJ6_CARML</name>
<feature type="binding site" evidence="6">
    <location>
        <position position="123"/>
    </location>
    <ligand>
        <name>FAD</name>
        <dbReference type="ChEBI" id="CHEBI:57692"/>
    </ligand>
</feature>
<feature type="binding site" evidence="6">
    <location>
        <position position="88"/>
    </location>
    <ligand>
        <name>FAD</name>
        <dbReference type="ChEBI" id="CHEBI:57692"/>
    </ligand>
</feature>
<dbReference type="Proteomes" id="UP001290462">
    <property type="component" value="Unassembled WGS sequence"/>
</dbReference>
<comment type="catalytic activity">
    <reaction evidence="6">
        <text>2 reduced [2Fe-2S]-[ferredoxin] + NADP(+) + H(+) = 2 oxidized [2Fe-2S]-[ferredoxin] + NADPH</text>
        <dbReference type="Rhea" id="RHEA:20125"/>
        <dbReference type="Rhea" id="RHEA-COMP:10000"/>
        <dbReference type="Rhea" id="RHEA-COMP:10001"/>
        <dbReference type="ChEBI" id="CHEBI:15378"/>
        <dbReference type="ChEBI" id="CHEBI:33737"/>
        <dbReference type="ChEBI" id="CHEBI:33738"/>
        <dbReference type="ChEBI" id="CHEBI:57783"/>
        <dbReference type="ChEBI" id="CHEBI:58349"/>
        <dbReference type="EC" id="1.18.1.2"/>
    </reaction>
</comment>
<dbReference type="Pfam" id="PF07992">
    <property type="entry name" value="Pyr_redox_2"/>
    <property type="match status" value="1"/>
</dbReference>
<dbReference type="PRINTS" id="PR00469">
    <property type="entry name" value="PNDRDTASEII"/>
</dbReference>
<dbReference type="SUPFAM" id="SSF51905">
    <property type="entry name" value="FAD/NAD(P)-binding domain"/>
    <property type="match status" value="1"/>
</dbReference>
<protein>
    <recommendedName>
        <fullName evidence="6">Ferredoxin--NADP reductase</fullName>
        <shortName evidence="6">FNR</shortName>
        <shortName evidence="6">Fd-NADP(+) reductase</shortName>
        <ecNumber evidence="6">1.18.1.2</ecNumber>
    </recommendedName>
</protein>
<dbReference type="HAMAP" id="MF_01685">
    <property type="entry name" value="FENR2"/>
    <property type="match status" value="1"/>
</dbReference>
<feature type="binding site" evidence="6">
    <location>
        <position position="48"/>
    </location>
    <ligand>
        <name>FAD</name>
        <dbReference type="ChEBI" id="CHEBI:57692"/>
    </ligand>
</feature>
<evidence type="ECO:0000256" key="6">
    <source>
        <dbReference type="HAMAP-Rule" id="MF_01685"/>
    </source>
</evidence>
<feature type="binding site" evidence="6">
    <location>
        <position position="36"/>
    </location>
    <ligand>
        <name>FAD</name>
        <dbReference type="ChEBI" id="CHEBI:57692"/>
    </ligand>
</feature>
<accession>A0AAW9JTJ6</accession>
<keyword evidence="5 6" id="KW-0560">Oxidoreductase</keyword>
<feature type="binding site" evidence="6">
    <location>
        <position position="331"/>
    </location>
    <ligand>
        <name>FAD</name>
        <dbReference type="ChEBI" id="CHEBI:57692"/>
    </ligand>
</feature>
<evidence type="ECO:0000256" key="2">
    <source>
        <dbReference type="ARBA" id="ARBA00022630"/>
    </source>
</evidence>
<dbReference type="InterPro" id="IPR023753">
    <property type="entry name" value="FAD/NAD-binding_dom"/>
</dbReference>
<dbReference type="InterPro" id="IPR022890">
    <property type="entry name" value="Fd--NADP_Rdtase_type_2"/>
</dbReference>
<organism evidence="8 9">
    <name type="scientific">Carnobacterium maltaromaticum</name>
    <name type="common">Carnobacterium piscicola</name>
    <dbReference type="NCBI Taxonomy" id="2751"/>
    <lineage>
        <taxon>Bacteria</taxon>
        <taxon>Bacillati</taxon>
        <taxon>Bacillota</taxon>
        <taxon>Bacilli</taxon>
        <taxon>Lactobacillales</taxon>
        <taxon>Carnobacteriaceae</taxon>
        <taxon>Carnobacterium</taxon>
    </lineage>
</organism>
<evidence type="ECO:0000256" key="5">
    <source>
        <dbReference type="ARBA" id="ARBA00023002"/>
    </source>
</evidence>
<evidence type="ECO:0000256" key="4">
    <source>
        <dbReference type="ARBA" id="ARBA00022857"/>
    </source>
</evidence>
<evidence type="ECO:0000256" key="1">
    <source>
        <dbReference type="ARBA" id="ARBA00011738"/>
    </source>
</evidence>
<evidence type="ECO:0000313" key="9">
    <source>
        <dbReference type="Proteomes" id="UP001290462"/>
    </source>
</evidence>
<dbReference type="AlphaFoldDB" id="A0AAW9JTJ6"/>
<proteinExistence type="inferred from homology"/>
<keyword evidence="4 6" id="KW-0521">NADP</keyword>
<dbReference type="Gene3D" id="3.50.50.60">
    <property type="entry name" value="FAD/NAD(P)-binding domain"/>
    <property type="match status" value="2"/>
</dbReference>
<dbReference type="PRINTS" id="PR00368">
    <property type="entry name" value="FADPNR"/>
</dbReference>
<comment type="caution">
    <text evidence="8">The sequence shown here is derived from an EMBL/GenBank/DDBJ whole genome shotgun (WGS) entry which is preliminary data.</text>
</comment>
<dbReference type="InterPro" id="IPR050097">
    <property type="entry name" value="Ferredoxin-NADP_redctase_2"/>
</dbReference>
<dbReference type="EMBL" id="JAVBVO010000003">
    <property type="protein sequence ID" value="MDZ5757924.1"/>
    <property type="molecule type" value="Genomic_DNA"/>
</dbReference>
<dbReference type="GO" id="GO:0050660">
    <property type="term" value="F:flavin adenine dinucleotide binding"/>
    <property type="evidence" value="ECO:0007669"/>
    <property type="project" value="UniProtKB-UniRule"/>
</dbReference>
<sequence length="351" mass="38661">MENDELYDITIIGAGPAGLFSAFYSGLREMKTKVLECHPILGGKLNLYTEKMIWDVGGLPPLPGGKLVEHLVQQAKTFHPTIKTNEKIVSIDKNEAGHFILTAENGAIHYSKTVVLAIGWGILKPKKIELTDVEKFEKTNLNYTIQNPQSLKGKQVLLSGGGNSAVDWANLLEPIADSVHLVYRKDELKGHEAEVSKLLASKVKCHFNQTIEAFIPDESDTKIAKVQLTDSQSGATQFIEIDEVVINHGYEEESTIFKQNTVGLKQKDNYYIEISPAGISNVPGIFAAGDVVHHEGKLHLIAGAFQDAANAVNQAKLYLDPTAHSHAAVSSHNDKFTDQNKVLVEEFFYNE</sequence>
<comment type="similarity">
    <text evidence="6">Belongs to the ferredoxin--NADP reductase type 2 family.</text>
</comment>
<dbReference type="GO" id="GO:0004324">
    <property type="term" value="F:ferredoxin-NADP+ reductase activity"/>
    <property type="evidence" value="ECO:0007669"/>
    <property type="project" value="UniProtKB-UniRule"/>
</dbReference>
<comment type="caution">
    <text evidence="6">Lacks conserved residue(s) required for the propagation of feature annotation.</text>
</comment>
<comment type="cofactor">
    <cofactor evidence="6">
        <name>FAD</name>
        <dbReference type="ChEBI" id="CHEBI:57692"/>
    </cofactor>
    <text evidence="6">Binds 1 FAD per subunit.</text>
</comment>
<dbReference type="GO" id="GO:0050661">
    <property type="term" value="F:NADP binding"/>
    <property type="evidence" value="ECO:0007669"/>
    <property type="project" value="UniProtKB-UniRule"/>
</dbReference>
<gene>
    <name evidence="8" type="ORF">RAK27_04560</name>
</gene>
<evidence type="ECO:0000313" key="8">
    <source>
        <dbReference type="EMBL" id="MDZ5757924.1"/>
    </source>
</evidence>
<comment type="subunit">
    <text evidence="1 6">Homodimer.</text>
</comment>
<dbReference type="EC" id="1.18.1.2" evidence="6"/>
<feature type="binding site" evidence="6">
    <location>
        <position position="290"/>
    </location>
    <ligand>
        <name>FAD</name>
        <dbReference type="ChEBI" id="CHEBI:57692"/>
    </ligand>
</feature>